<keyword evidence="2" id="KW-0255">Endonuclease</keyword>
<evidence type="ECO:0000259" key="1">
    <source>
        <dbReference type="SMART" id="SM00478"/>
    </source>
</evidence>
<dbReference type="InterPro" id="IPR003265">
    <property type="entry name" value="HhH-GPD_domain"/>
</dbReference>
<dbReference type="InterPro" id="IPR023170">
    <property type="entry name" value="HhH_base_excis_C"/>
</dbReference>
<reference evidence="2 3" key="1">
    <citation type="submission" date="2020-01" db="EMBL/GenBank/DDBJ databases">
        <title>Genomes assembled from Gulf of Kutch pelagic sediment metagenomes.</title>
        <authorList>
            <person name="Chandrashekar M."/>
            <person name="Mahajan M.S."/>
            <person name="Dave K.J."/>
            <person name="Vatsa P."/>
            <person name="Nathani N.M."/>
        </authorList>
    </citation>
    <scope>NUCLEOTIDE SEQUENCE [LARGE SCALE GENOMIC DNA]</scope>
    <source>
        <strain evidence="2">KS3-K002</strain>
    </source>
</reference>
<sequence>MSTTAPTSLRRRVRALNRRLEKEYGSPEKPRIDPLDELMLTILSQNTSDTNRDSAHESLRRRFDDWDEVRTAPRGELEDAIKSAGLWQQKARTMQETLEALHAERGELDLSQLNEMSDEEAIDYLTGFRGVGVKTAACVLCFALGRPYMPVDTHVHRTTRRLGLIPEDASAVQAHSILNDDSVVPPELRFAFHIQLIRHGRAVCRAGRPDCESCVIEDLCPKIGV</sequence>
<dbReference type="PANTHER" id="PTHR47203:SF1">
    <property type="entry name" value="HYPOTHETICAL BASE EXCISION DNA REPAIR PROTEIN (EUROFUNG)"/>
    <property type="match status" value="1"/>
</dbReference>
<feature type="domain" description="HhH-GPD" evidence="1">
    <location>
        <begin position="43"/>
        <end position="202"/>
    </location>
</feature>
<organism evidence="2 3">
    <name type="scientific">Candidatus Kutchimonas denitrificans</name>
    <dbReference type="NCBI Taxonomy" id="3056748"/>
    <lineage>
        <taxon>Bacteria</taxon>
        <taxon>Pseudomonadati</taxon>
        <taxon>Gemmatimonadota</taxon>
        <taxon>Gemmatimonadia</taxon>
        <taxon>Candidatus Palauibacterales</taxon>
        <taxon>Candidatus Palauibacteraceae</taxon>
        <taxon>Candidatus Kutchimonas</taxon>
    </lineage>
</organism>
<dbReference type="Gene3D" id="1.10.1670.10">
    <property type="entry name" value="Helix-hairpin-Helix base-excision DNA repair enzymes (C-terminal)"/>
    <property type="match status" value="1"/>
</dbReference>
<dbReference type="InterPro" id="IPR011257">
    <property type="entry name" value="DNA_glycosylase"/>
</dbReference>
<keyword evidence="2" id="KW-0540">Nuclease</keyword>
<dbReference type="SMART" id="SM00478">
    <property type="entry name" value="ENDO3c"/>
    <property type="match status" value="1"/>
</dbReference>
<dbReference type="CDD" id="cd00056">
    <property type="entry name" value="ENDO3c"/>
    <property type="match status" value="1"/>
</dbReference>
<comment type="caution">
    <text evidence="2">The sequence shown here is derived from an EMBL/GenBank/DDBJ whole genome shotgun (WGS) entry which is preliminary data.</text>
</comment>
<dbReference type="GO" id="GO:0004519">
    <property type="term" value="F:endonuclease activity"/>
    <property type="evidence" value="ECO:0007669"/>
    <property type="project" value="UniProtKB-KW"/>
</dbReference>
<gene>
    <name evidence="2" type="ORF">GWO12_04450</name>
</gene>
<dbReference type="AlphaFoldDB" id="A0AAE4Z5X0"/>
<keyword evidence="2" id="KW-0378">Hydrolase</keyword>
<proteinExistence type="predicted"/>
<dbReference type="PANTHER" id="PTHR47203">
    <property type="match status" value="1"/>
</dbReference>
<name>A0AAE4Z5X0_9BACT</name>
<dbReference type="SUPFAM" id="SSF48150">
    <property type="entry name" value="DNA-glycosylase"/>
    <property type="match status" value="1"/>
</dbReference>
<dbReference type="Pfam" id="PF00730">
    <property type="entry name" value="HhH-GPD"/>
    <property type="match status" value="1"/>
</dbReference>
<dbReference type="Gene3D" id="1.10.340.30">
    <property type="entry name" value="Hypothetical protein, domain 2"/>
    <property type="match status" value="1"/>
</dbReference>
<evidence type="ECO:0000313" key="3">
    <source>
        <dbReference type="Proteomes" id="UP000702544"/>
    </source>
</evidence>
<dbReference type="GO" id="GO:0006284">
    <property type="term" value="P:base-excision repair"/>
    <property type="evidence" value="ECO:0007669"/>
    <property type="project" value="InterPro"/>
</dbReference>
<protein>
    <submittedName>
        <fullName evidence="2">Endonuclease III</fullName>
    </submittedName>
</protein>
<dbReference type="Proteomes" id="UP000702544">
    <property type="component" value="Unassembled WGS sequence"/>
</dbReference>
<dbReference type="PIRSF" id="PIRSF001435">
    <property type="entry name" value="Nth"/>
    <property type="match status" value="1"/>
</dbReference>
<dbReference type="EMBL" id="JAACAK010000036">
    <property type="protein sequence ID" value="NIR74349.1"/>
    <property type="molecule type" value="Genomic_DNA"/>
</dbReference>
<accession>A0AAE4Z5X0</accession>
<evidence type="ECO:0000313" key="2">
    <source>
        <dbReference type="EMBL" id="NIR74349.1"/>
    </source>
</evidence>